<dbReference type="Proteomes" id="UP000800035">
    <property type="component" value="Unassembled WGS sequence"/>
</dbReference>
<accession>A0A6A5TN39</accession>
<organism evidence="2 3">
    <name type="scientific">Byssothecium circinans</name>
    <dbReference type="NCBI Taxonomy" id="147558"/>
    <lineage>
        <taxon>Eukaryota</taxon>
        <taxon>Fungi</taxon>
        <taxon>Dikarya</taxon>
        <taxon>Ascomycota</taxon>
        <taxon>Pezizomycotina</taxon>
        <taxon>Dothideomycetes</taxon>
        <taxon>Pleosporomycetidae</taxon>
        <taxon>Pleosporales</taxon>
        <taxon>Massarineae</taxon>
        <taxon>Massarinaceae</taxon>
        <taxon>Byssothecium</taxon>
    </lineage>
</organism>
<dbReference type="AlphaFoldDB" id="A0A6A5TN39"/>
<evidence type="ECO:0000313" key="3">
    <source>
        <dbReference type="Proteomes" id="UP000800035"/>
    </source>
</evidence>
<protein>
    <submittedName>
        <fullName evidence="2">Uncharacterized protein</fullName>
    </submittedName>
</protein>
<evidence type="ECO:0000256" key="1">
    <source>
        <dbReference type="SAM" id="MobiDB-lite"/>
    </source>
</evidence>
<dbReference type="EMBL" id="ML976999">
    <property type="protein sequence ID" value="KAF1954293.1"/>
    <property type="molecule type" value="Genomic_DNA"/>
</dbReference>
<feature type="region of interest" description="Disordered" evidence="1">
    <location>
        <begin position="308"/>
        <end position="338"/>
    </location>
</feature>
<reference evidence="2" key="1">
    <citation type="journal article" date="2020" name="Stud. Mycol.">
        <title>101 Dothideomycetes genomes: a test case for predicting lifestyles and emergence of pathogens.</title>
        <authorList>
            <person name="Haridas S."/>
            <person name="Albert R."/>
            <person name="Binder M."/>
            <person name="Bloem J."/>
            <person name="Labutti K."/>
            <person name="Salamov A."/>
            <person name="Andreopoulos B."/>
            <person name="Baker S."/>
            <person name="Barry K."/>
            <person name="Bills G."/>
            <person name="Bluhm B."/>
            <person name="Cannon C."/>
            <person name="Castanera R."/>
            <person name="Culley D."/>
            <person name="Daum C."/>
            <person name="Ezra D."/>
            <person name="Gonzalez J."/>
            <person name="Henrissat B."/>
            <person name="Kuo A."/>
            <person name="Liang C."/>
            <person name="Lipzen A."/>
            <person name="Lutzoni F."/>
            <person name="Magnuson J."/>
            <person name="Mondo S."/>
            <person name="Nolan M."/>
            <person name="Ohm R."/>
            <person name="Pangilinan J."/>
            <person name="Park H.-J."/>
            <person name="Ramirez L."/>
            <person name="Alfaro M."/>
            <person name="Sun H."/>
            <person name="Tritt A."/>
            <person name="Yoshinaga Y."/>
            <person name="Zwiers L.-H."/>
            <person name="Turgeon B."/>
            <person name="Goodwin S."/>
            <person name="Spatafora J."/>
            <person name="Crous P."/>
            <person name="Grigoriev I."/>
        </authorList>
    </citation>
    <scope>NUCLEOTIDE SEQUENCE</scope>
    <source>
        <strain evidence="2">CBS 675.92</strain>
    </source>
</reference>
<evidence type="ECO:0000313" key="2">
    <source>
        <dbReference type="EMBL" id="KAF1954293.1"/>
    </source>
</evidence>
<proteinExistence type="predicted"/>
<sequence>MDLSFFQLPANHPQILAHINRSEENQNLIAALTTNEKWAWDIFRNDTPRPGTFLHHLSQMITHKVTMNTVRARAARINHEAKKRREQREEEITREWGQGWIDSERQTAEKLGGSAIVCHDGTVMRHRFGFGQLVEPTKIDVDAHEVNARNAPLDYLGTALERPPGSLDQLQRWQDEEFDGMDLDDLHAYGQGSREAPINLDTTPYASTQVEMRYPMNIQDSRTVPSALQEQYPTSGQANFTTQLGSPLGQSRQQYLGSEQPARQIIFSNQWEDCAASRDLHQNFHQLPPLSSILQDSHQEMSHVLYPQHFAYPPPSSGSLEPITPRPQDTLYPSEERTRRLYLQYQS</sequence>
<name>A0A6A5TN39_9PLEO</name>
<gene>
    <name evidence="2" type="ORF">CC80DRAFT_567428</name>
</gene>
<keyword evidence="3" id="KW-1185">Reference proteome</keyword>